<evidence type="ECO:0000256" key="2">
    <source>
        <dbReference type="ARBA" id="ARBA00022475"/>
    </source>
</evidence>
<name>A0ABW4RK28_9BACL</name>
<comment type="subcellular location">
    <subcellularLocation>
        <location evidence="1 6">Cell membrane</location>
        <topology evidence="1 6">Multi-pass membrane protein</topology>
    </subcellularLocation>
</comment>
<dbReference type="PANTHER" id="PTHR12677">
    <property type="entry name" value="GOLGI APPARATUS MEMBRANE PROTEIN TVP38-RELATED"/>
    <property type="match status" value="1"/>
</dbReference>
<evidence type="ECO:0000256" key="3">
    <source>
        <dbReference type="ARBA" id="ARBA00022692"/>
    </source>
</evidence>
<feature type="transmembrane region" description="Helical" evidence="6">
    <location>
        <begin position="143"/>
        <end position="161"/>
    </location>
</feature>
<accession>A0ABW4RK28</accession>
<comment type="similarity">
    <text evidence="6">Belongs to the TVP38/TMEM64 family.</text>
</comment>
<evidence type="ECO:0000256" key="6">
    <source>
        <dbReference type="RuleBase" id="RU366058"/>
    </source>
</evidence>
<feature type="domain" description="VTT" evidence="7">
    <location>
        <begin position="46"/>
        <end position="163"/>
    </location>
</feature>
<feature type="transmembrane region" description="Helical" evidence="6">
    <location>
        <begin position="111"/>
        <end position="131"/>
    </location>
</feature>
<comment type="caution">
    <text evidence="8">The sequence shown here is derived from an EMBL/GenBank/DDBJ whole genome shotgun (WGS) entry which is preliminary data.</text>
</comment>
<dbReference type="PANTHER" id="PTHR12677:SF55">
    <property type="entry name" value="UNDECAPRENYL PHOSPHATE TRANSPORTER SAOUHSC_00901-RELATED"/>
    <property type="match status" value="1"/>
</dbReference>
<keyword evidence="2 6" id="KW-1003">Cell membrane</keyword>
<organism evidence="8 9">
    <name type="scientific">Paenibacillus wenxiniae</name>
    <dbReference type="NCBI Taxonomy" id="1636843"/>
    <lineage>
        <taxon>Bacteria</taxon>
        <taxon>Bacillati</taxon>
        <taxon>Bacillota</taxon>
        <taxon>Bacilli</taxon>
        <taxon>Bacillales</taxon>
        <taxon>Paenibacillaceae</taxon>
        <taxon>Paenibacillus</taxon>
    </lineage>
</organism>
<evidence type="ECO:0000256" key="1">
    <source>
        <dbReference type="ARBA" id="ARBA00004651"/>
    </source>
</evidence>
<sequence>MDMTLLATLTPTADNTMADWVEQYRSFGPLVSIVMAFLLSFIPPLPTLAVIGVNAAANGLWYGFIFSWVGVMLGIMTVFILVRKLSHWSFIQRIAERKSMRKSLGWIEKNGFWYLFLFSLLPFGPFTVMHAAAGLSGISLRSFVIASATGRAVMIFAVSYIGSDLDSYIEHPWLLLPVIIFLGAGLWLAKQLDSWMNKHSQEGAAS</sequence>
<evidence type="ECO:0000256" key="4">
    <source>
        <dbReference type="ARBA" id="ARBA00022989"/>
    </source>
</evidence>
<evidence type="ECO:0000313" key="9">
    <source>
        <dbReference type="Proteomes" id="UP001597233"/>
    </source>
</evidence>
<dbReference type="InterPro" id="IPR032816">
    <property type="entry name" value="VTT_dom"/>
</dbReference>
<feature type="transmembrane region" description="Helical" evidence="6">
    <location>
        <begin position="60"/>
        <end position="82"/>
    </location>
</feature>
<dbReference type="InterPro" id="IPR015414">
    <property type="entry name" value="TMEM64"/>
</dbReference>
<reference evidence="9" key="1">
    <citation type="journal article" date="2019" name="Int. J. Syst. Evol. Microbiol.">
        <title>The Global Catalogue of Microorganisms (GCM) 10K type strain sequencing project: providing services to taxonomists for standard genome sequencing and annotation.</title>
        <authorList>
            <consortium name="The Broad Institute Genomics Platform"/>
            <consortium name="The Broad Institute Genome Sequencing Center for Infectious Disease"/>
            <person name="Wu L."/>
            <person name="Ma J."/>
        </authorList>
    </citation>
    <scope>NUCLEOTIDE SEQUENCE [LARGE SCALE GENOMIC DNA]</scope>
    <source>
        <strain evidence="9">CCUG 54950</strain>
    </source>
</reference>
<feature type="transmembrane region" description="Helical" evidence="6">
    <location>
        <begin position="173"/>
        <end position="189"/>
    </location>
</feature>
<proteinExistence type="inferred from homology"/>
<dbReference type="RefSeq" id="WP_347325351.1">
    <property type="nucleotide sequence ID" value="NZ_JBCGUH010000006.1"/>
</dbReference>
<evidence type="ECO:0000256" key="5">
    <source>
        <dbReference type="ARBA" id="ARBA00023136"/>
    </source>
</evidence>
<keyword evidence="5 6" id="KW-0472">Membrane</keyword>
<protein>
    <recommendedName>
        <fullName evidence="6">TVP38/TMEM64 family membrane protein</fullName>
    </recommendedName>
</protein>
<keyword evidence="4 6" id="KW-1133">Transmembrane helix</keyword>
<evidence type="ECO:0000313" key="8">
    <source>
        <dbReference type="EMBL" id="MFD1886656.1"/>
    </source>
</evidence>
<dbReference type="Pfam" id="PF09335">
    <property type="entry name" value="VTT_dom"/>
    <property type="match status" value="1"/>
</dbReference>
<evidence type="ECO:0000259" key="7">
    <source>
        <dbReference type="Pfam" id="PF09335"/>
    </source>
</evidence>
<keyword evidence="9" id="KW-1185">Reference proteome</keyword>
<dbReference type="Proteomes" id="UP001597233">
    <property type="component" value="Unassembled WGS sequence"/>
</dbReference>
<feature type="transmembrane region" description="Helical" evidence="6">
    <location>
        <begin position="28"/>
        <end position="53"/>
    </location>
</feature>
<keyword evidence="3 6" id="KW-0812">Transmembrane</keyword>
<dbReference type="EMBL" id="JBHUEH010000016">
    <property type="protein sequence ID" value="MFD1886656.1"/>
    <property type="molecule type" value="Genomic_DNA"/>
</dbReference>
<gene>
    <name evidence="8" type="ORF">ACFSC9_14095</name>
</gene>